<feature type="region of interest" description="Disordered" evidence="1">
    <location>
        <begin position="372"/>
        <end position="393"/>
    </location>
</feature>
<dbReference type="SUPFAM" id="SSF53850">
    <property type="entry name" value="Periplasmic binding protein-like II"/>
    <property type="match status" value="1"/>
</dbReference>
<evidence type="ECO:0000313" key="5">
    <source>
        <dbReference type="Proteomes" id="UP000325827"/>
    </source>
</evidence>
<sequence>MSLTPSTTAKLRRTALVAVLTAAMFTLGACASAGAPAPSATGSGSVPDQSTPVAALSVVTPNADPSTVANLFLAKNLGYFVDQNVDVNIINGAGAAGASLLVSGEADMLLSSTTIGFPLAAQGQPISVVFSDVGGGLGAALSVATGSPVKKLQDLSGKKVGTIGTTGATYGFANYLSKLVVTEGGQPFELVAFNDAATMNNSLISGSVDAVSSSTGTIAALVANNQARIIVDTSKLDQRDEYIGSEYTIDTGYIGLKGNLDTKRESVVRFLEALTRANLYLNTHTPEEISKILANDATFSALDTSAISASVIARFPFYTPYNGYISEEAWDDTLAWFSKWDIPTLGDVANNESFSYANIVDMSYLTEAQDRLGPDALAPEGGPAATPTPTPSS</sequence>
<dbReference type="OrthoDB" id="506341at2"/>
<proteinExistence type="predicted"/>
<keyword evidence="5" id="KW-1185">Reference proteome</keyword>
<evidence type="ECO:0000313" key="4">
    <source>
        <dbReference type="EMBL" id="KAA9107727.1"/>
    </source>
</evidence>
<dbReference type="InterPro" id="IPR015168">
    <property type="entry name" value="SsuA/THI5"/>
</dbReference>
<dbReference type="PANTHER" id="PTHR30024:SF42">
    <property type="entry name" value="ALIPHATIC SULFONATES-BINDING PROTEIN-RELATED"/>
    <property type="match status" value="1"/>
</dbReference>
<evidence type="ECO:0000256" key="1">
    <source>
        <dbReference type="SAM" id="MobiDB-lite"/>
    </source>
</evidence>
<feature type="signal peptide" evidence="2">
    <location>
        <begin position="1"/>
        <end position="31"/>
    </location>
</feature>
<dbReference type="PANTHER" id="PTHR30024">
    <property type="entry name" value="ALIPHATIC SULFONATES-BINDING PROTEIN-RELATED"/>
    <property type="match status" value="1"/>
</dbReference>
<evidence type="ECO:0000256" key="2">
    <source>
        <dbReference type="SAM" id="SignalP"/>
    </source>
</evidence>
<feature type="domain" description="SsuA/THI5-like" evidence="3">
    <location>
        <begin position="68"/>
        <end position="284"/>
    </location>
</feature>
<dbReference type="AlphaFoldDB" id="A0A5J5J094"/>
<dbReference type="Pfam" id="PF09084">
    <property type="entry name" value="NMT1"/>
    <property type="match status" value="1"/>
</dbReference>
<comment type="caution">
    <text evidence="4">The sequence shown here is derived from an EMBL/GenBank/DDBJ whole genome shotgun (WGS) entry which is preliminary data.</text>
</comment>
<gene>
    <name evidence="4" type="ORF">F6B43_09775</name>
</gene>
<dbReference type="Gene3D" id="3.40.190.10">
    <property type="entry name" value="Periplasmic binding protein-like II"/>
    <property type="match status" value="2"/>
</dbReference>
<reference evidence="5" key="1">
    <citation type="submission" date="2019-09" db="EMBL/GenBank/DDBJ databases">
        <title>Mumia zhuanghuii sp. nov. isolated from the intestinal contents of plateau pika (Ochotona curzoniae) in the Qinghai-Tibet plateau of China.</title>
        <authorList>
            <person name="Tian Z."/>
        </authorList>
    </citation>
    <scope>NUCLEOTIDE SEQUENCE [LARGE SCALE GENOMIC DNA]</scope>
    <source>
        <strain evidence="5">JCM 30598</strain>
    </source>
</reference>
<dbReference type="EMBL" id="VYSA01000002">
    <property type="protein sequence ID" value="KAA9107727.1"/>
    <property type="molecule type" value="Genomic_DNA"/>
</dbReference>
<organism evidence="4 5">
    <name type="scientific">Microbacterium rhizomatis</name>
    <dbReference type="NCBI Taxonomy" id="1631477"/>
    <lineage>
        <taxon>Bacteria</taxon>
        <taxon>Bacillati</taxon>
        <taxon>Actinomycetota</taxon>
        <taxon>Actinomycetes</taxon>
        <taxon>Micrococcales</taxon>
        <taxon>Microbacteriaceae</taxon>
        <taxon>Microbacterium</taxon>
    </lineage>
</organism>
<evidence type="ECO:0000259" key="3">
    <source>
        <dbReference type="Pfam" id="PF09084"/>
    </source>
</evidence>
<dbReference type="Proteomes" id="UP000325827">
    <property type="component" value="Unassembled WGS sequence"/>
</dbReference>
<accession>A0A5J5J094</accession>
<keyword evidence="2" id="KW-0732">Signal</keyword>
<name>A0A5J5J094_9MICO</name>
<dbReference type="RefSeq" id="WP_150448762.1">
    <property type="nucleotide sequence ID" value="NZ_VYSA01000002.1"/>
</dbReference>
<feature type="chain" id="PRO_5023871770" evidence="2">
    <location>
        <begin position="32"/>
        <end position="393"/>
    </location>
</feature>
<protein>
    <submittedName>
        <fullName evidence="4">ABC transporter substrate-binding protein</fullName>
    </submittedName>
</protein>